<comment type="function">
    <text evidence="7">Tubulin is the major constituent of microtubules, a cylinder consisting of laterally associated linear protofilaments composed of alpha- and beta-tubulin heterodimers. Microtubules grow by the addition of GTP-tubulin dimers to the microtubule end, where a stabilizing cap forms. Below the cap, tubulin dimers are in GDP-bound state, owing to GTPase activity of alpha-tubulin.</text>
</comment>
<evidence type="ECO:0000259" key="8">
    <source>
        <dbReference type="SMART" id="SM00864"/>
    </source>
</evidence>
<comment type="similarity">
    <text evidence="1 7">Belongs to the tubulin family.</text>
</comment>
<evidence type="ECO:0000313" key="10">
    <source>
        <dbReference type="WBParaSite" id="PEQ_0000101901-mRNA-1"/>
    </source>
</evidence>
<feature type="domain" description="Tubulin/FtsZ GTPase" evidence="8">
    <location>
        <begin position="74"/>
        <end position="216"/>
    </location>
</feature>
<comment type="catalytic activity">
    <reaction evidence="6">
        <text>GTP + H2O = GDP + phosphate + H(+)</text>
        <dbReference type="Rhea" id="RHEA:19669"/>
        <dbReference type="ChEBI" id="CHEBI:15377"/>
        <dbReference type="ChEBI" id="CHEBI:15378"/>
        <dbReference type="ChEBI" id="CHEBI:37565"/>
        <dbReference type="ChEBI" id="CHEBI:43474"/>
        <dbReference type="ChEBI" id="CHEBI:58189"/>
    </reaction>
    <physiologicalReaction direction="left-to-right" evidence="6">
        <dbReference type="Rhea" id="RHEA:19670"/>
    </physiologicalReaction>
</comment>
<name>A0A914R342_PAREQ</name>
<evidence type="ECO:0000256" key="7">
    <source>
        <dbReference type="RuleBase" id="RU000352"/>
    </source>
</evidence>
<evidence type="ECO:0000256" key="4">
    <source>
        <dbReference type="ARBA" id="ARBA00022801"/>
    </source>
</evidence>
<keyword evidence="3 7" id="KW-0547">Nucleotide-binding</keyword>
<organism evidence="9 10">
    <name type="scientific">Parascaris equorum</name>
    <name type="common">Equine roundworm</name>
    <dbReference type="NCBI Taxonomy" id="6256"/>
    <lineage>
        <taxon>Eukaryota</taxon>
        <taxon>Metazoa</taxon>
        <taxon>Ecdysozoa</taxon>
        <taxon>Nematoda</taxon>
        <taxon>Chromadorea</taxon>
        <taxon>Rhabditida</taxon>
        <taxon>Spirurina</taxon>
        <taxon>Ascaridomorpha</taxon>
        <taxon>Ascaridoidea</taxon>
        <taxon>Ascarididae</taxon>
        <taxon>Parascaris</taxon>
    </lineage>
</organism>
<evidence type="ECO:0000256" key="2">
    <source>
        <dbReference type="ARBA" id="ARBA00022701"/>
    </source>
</evidence>
<evidence type="ECO:0000256" key="3">
    <source>
        <dbReference type="ARBA" id="ARBA00022741"/>
    </source>
</evidence>
<dbReference type="GO" id="GO:0005525">
    <property type="term" value="F:GTP binding"/>
    <property type="evidence" value="ECO:0007669"/>
    <property type="project" value="UniProtKB-UniRule"/>
</dbReference>
<dbReference type="PRINTS" id="PR01162">
    <property type="entry name" value="ALPHATUBULIN"/>
</dbReference>
<dbReference type="InterPro" id="IPR003008">
    <property type="entry name" value="Tubulin_FtsZ_GTPase"/>
</dbReference>
<dbReference type="InterPro" id="IPR002452">
    <property type="entry name" value="Alpha_tubulin"/>
</dbReference>
<dbReference type="Proteomes" id="UP000887564">
    <property type="component" value="Unplaced"/>
</dbReference>
<dbReference type="GO" id="GO:0005200">
    <property type="term" value="F:structural constituent of cytoskeleton"/>
    <property type="evidence" value="ECO:0007669"/>
    <property type="project" value="InterPro"/>
</dbReference>
<sequence>VTPNQKQNTWRVLKKKGLRHSVFKTLQREVISVHVGQAGVQIGNACWELFCLEHGIQPDGKMPSDKQGQVDDSFSTFFSETGTGRHVPRAIMVDLEPTVVDEIRTGTYKQLFHPEQMVTGKEDAANNYARGHYTIGKEKFAVFEMHRFLIFHSFGGGTGSGFTSLLMEHLSVDYGKKSKLQFSIYPAPQVSTAVVEPYNSVLTTHTTLEHSDCAFM</sequence>
<comment type="subunit">
    <text evidence="7">Dimer of alpha and beta chains. A typical microtubule is a hollow water-filled tube with an outer diameter of 25 nm and an inner diameter of 15 nM. Alpha-beta heterodimers associate head-to-tail to form protofilaments running lengthwise along the microtubule wall with the beta-tubulin subunit facing the microtubule plus end conferring a structural polarity. Microtubules usually have 13 protofilaments but different protofilament numbers can be found in some organisms and specialized cells.</text>
</comment>
<keyword evidence="4" id="KW-0378">Hydrolase</keyword>
<keyword evidence="2 7" id="KW-0493">Microtubule</keyword>
<evidence type="ECO:0000256" key="1">
    <source>
        <dbReference type="ARBA" id="ARBA00009636"/>
    </source>
</evidence>
<dbReference type="SUPFAM" id="SSF52490">
    <property type="entry name" value="Tubulin nucleotide-binding domain-like"/>
    <property type="match status" value="1"/>
</dbReference>
<evidence type="ECO:0000256" key="6">
    <source>
        <dbReference type="ARBA" id="ARBA00049117"/>
    </source>
</evidence>
<dbReference type="GO" id="GO:0005874">
    <property type="term" value="C:microtubule"/>
    <property type="evidence" value="ECO:0007669"/>
    <property type="project" value="UniProtKB-KW"/>
</dbReference>
<dbReference type="AlphaFoldDB" id="A0A914R342"/>
<reference evidence="10" key="1">
    <citation type="submission" date="2022-11" db="UniProtKB">
        <authorList>
            <consortium name="WormBaseParasite"/>
        </authorList>
    </citation>
    <scope>IDENTIFICATION</scope>
</reference>
<accession>A0A914R342</accession>
<dbReference type="InterPro" id="IPR000217">
    <property type="entry name" value="Tubulin"/>
</dbReference>
<dbReference type="PANTHER" id="PTHR11588">
    <property type="entry name" value="TUBULIN"/>
    <property type="match status" value="1"/>
</dbReference>
<evidence type="ECO:0000256" key="5">
    <source>
        <dbReference type="ARBA" id="ARBA00023134"/>
    </source>
</evidence>
<keyword evidence="5 7" id="KW-0342">GTP-binding</keyword>
<dbReference type="GO" id="GO:0016787">
    <property type="term" value="F:hydrolase activity"/>
    <property type="evidence" value="ECO:0007669"/>
    <property type="project" value="UniProtKB-KW"/>
</dbReference>
<dbReference type="InterPro" id="IPR036525">
    <property type="entry name" value="Tubulin/FtsZ_GTPase_sf"/>
</dbReference>
<dbReference type="InterPro" id="IPR017975">
    <property type="entry name" value="Tubulin_CS"/>
</dbReference>
<dbReference type="PRINTS" id="PR01161">
    <property type="entry name" value="TUBULIN"/>
</dbReference>
<protein>
    <recommendedName>
        <fullName evidence="7">Tubulin alpha chain</fullName>
    </recommendedName>
</protein>
<dbReference type="WBParaSite" id="PEQ_0000101901-mRNA-1">
    <property type="protein sequence ID" value="PEQ_0000101901-mRNA-1"/>
    <property type="gene ID" value="PEQ_0000101901"/>
</dbReference>
<dbReference type="Pfam" id="PF00091">
    <property type="entry name" value="Tubulin"/>
    <property type="match status" value="1"/>
</dbReference>
<dbReference type="Gene3D" id="3.40.50.1440">
    <property type="entry name" value="Tubulin/FtsZ, GTPase domain"/>
    <property type="match status" value="1"/>
</dbReference>
<keyword evidence="9" id="KW-1185">Reference proteome</keyword>
<dbReference type="GO" id="GO:0007017">
    <property type="term" value="P:microtubule-based process"/>
    <property type="evidence" value="ECO:0007669"/>
    <property type="project" value="InterPro"/>
</dbReference>
<evidence type="ECO:0000313" key="9">
    <source>
        <dbReference type="Proteomes" id="UP000887564"/>
    </source>
</evidence>
<proteinExistence type="inferred from homology"/>
<dbReference type="SMART" id="SM00864">
    <property type="entry name" value="Tubulin"/>
    <property type="match status" value="1"/>
</dbReference>
<dbReference type="PROSITE" id="PS00227">
    <property type="entry name" value="TUBULIN"/>
    <property type="match status" value="1"/>
</dbReference>